<dbReference type="Proteomes" id="UP000029050">
    <property type="component" value="Unassembled WGS sequence"/>
</dbReference>
<dbReference type="CDD" id="cd04301">
    <property type="entry name" value="NAT_SF"/>
    <property type="match status" value="1"/>
</dbReference>
<dbReference type="InterPro" id="IPR000182">
    <property type="entry name" value="GNAT_dom"/>
</dbReference>
<dbReference type="Pfam" id="PF00583">
    <property type="entry name" value="Acetyltransf_1"/>
    <property type="match status" value="1"/>
</dbReference>
<dbReference type="eggNOG" id="COG0456">
    <property type="taxonomic scope" value="Bacteria"/>
</dbReference>
<organism evidence="4 5">
    <name type="scientific">Bifidobacterium psychraerophilum</name>
    <dbReference type="NCBI Taxonomy" id="218140"/>
    <lineage>
        <taxon>Bacteria</taxon>
        <taxon>Bacillati</taxon>
        <taxon>Actinomycetota</taxon>
        <taxon>Actinomycetes</taxon>
        <taxon>Bifidobacteriales</taxon>
        <taxon>Bifidobacteriaceae</taxon>
        <taxon>Bifidobacterium</taxon>
    </lineage>
</organism>
<dbReference type="OrthoDB" id="143110at2"/>
<dbReference type="Gene3D" id="3.40.630.30">
    <property type="match status" value="1"/>
</dbReference>
<reference evidence="4 5" key="1">
    <citation type="submission" date="2014-03" db="EMBL/GenBank/DDBJ databases">
        <title>Genomics of Bifidobacteria.</title>
        <authorList>
            <person name="Ventura M."/>
            <person name="Milani C."/>
            <person name="Lugli G.A."/>
        </authorList>
    </citation>
    <scope>NUCLEOTIDE SEQUENCE [LARGE SCALE GENOMIC DNA]</scope>
    <source>
        <strain evidence="4 5">LMG 21775</strain>
    </source>
</reference>
<evidence type="ECO:0000256" key="1">
    <source>
        <dbReference type="ARBA" id="ARBA00022679"/>
    </source>
</evidence>
<dbReference type="RefSeq" id="WP_033497603.1">
    <property type="nucleotide sequence ID" value="NZ_JGZI01000010.1"/>
</dbReference>
<evidence type="ECO:0000313" key="4">
    <source>
        <dbReference type="EMBL" id="KFI81593.1"/>
    </source>
</evidence>
<dbReference type="AlphaFoldDB" id="A0A087CE93"/>
<dbReference type="PANTHER" id="PTHR43877">
    <property type="entry name" value="AMINOALKYLPHOSPHONATE N-ACETYLTRANSFERASE-RELATED-RELATED"/>
    <property type="match status" value="1"/>
</dbReference>
<name>A0A087CE93_9BIFI</name>
<evidence type="ECO:0000259" key="3">
    <source>
        <dbReference type="PROSITE" id="PS51186"/>
    </source>
</evidence>
<keyword evidence="2" id="KW-0012">Acyltransferase</keyword>
<dbReference type="STRING" id="218140.BPSY_2005"/>
<evidence type="ECO:0000256" key="2">
    <source>
        <dbReference type="ARBA" id="ARBA00023315"/>
    </source>
</evidence>
<proteinExistence type="predicted"/>
<dbReference type="SUPFAM" id="SSF55729">
    <property type="entry name" value="Acyl-CoA N-acyltransferases (Nat)"/>
    <property type="match status" value="1"/>
</dbReference>
<dbReference type="GeneID" id="98299109"/>
<keyword evidence="5" id="KW-1185">Reference proteome</keyword>
<feature type="domain" description="N-acetyltransferase" evidence="3">
    <location>
        <begin position="4"/>
        <end position="173"/>
    </location>
</feature>
<comment type="caution">
    <text evidence="4">The sequence shown here is derived from an EMBL/GenBank/DDBJ whole genome shotgun (WGS) entry which is preliminary data.</text>
</comment>
<protein>
    <submittedName>
        <fullName evidence="4">GCN5-related N-acetyltransferase</fullName>
    </submittedName>
</protein>
<dbReference type="GO" id="GO:0016747">
    <property type="term" value="F:acyltransferase activity, transferring groups other than amino-acyl groups"/>
    <property type="evidence" value="ECO:0007669"/>
    <property type="project" value="InterPro"/>
</dbReference>
<sequence length="175" mass="20009">MNDITFTTCTLEDMDRLRSLCVDTFSDTFAKDNSTQDMDAYLERSFSQERMRSELSNPESTFIMACVDGVPAGYMKLNTGRAQTETMGDDTMEIERLYILNRFKRHGLGTALIQQAENAAMAQGAPTIWLGVWEHNEPAKRFYTRMGFITTGQHVFMLGDDRQIDHIMRKGIQRA</sequence>
<accession>A0A087CE93</accession>
<dbReference type="PROSITE" id="PS51186">
    <property type="entry name" value="GNAT"/>
    <property type="match status" value="1"/>
</dbReference>
<keyword evidence="1 4" id="KW-0808">Transferase</keyword>
<dbReference type="EMBL" id="JGZI01000010">
    <property type="protein sequence ID" value="KFI81593.1"/>
    <property type="molecule type" value="Genomic_DNA"/>
</dbReference>
<dbReference type="InterPro" id="IPR050832">
    <property type="entry name" value="Bact_Acetyltransf"/>
</dbReference>
<dbReference type="InterPro" id="IPR016181">
    <property type="entry name" value="Acyl_CoA_acyltransferase"/>
</dbReference>
<gene>
    <name evidence="4" type="ORF">BPSY_2005</name>
</gene>
<dbReference type="PANTHER" id="PTHR43877:SF2">
    <property type="entry name" value="AMINOALKYLPHOSPHONATE N-ACETYLTRANSFERASE-RELATED"/>
    <property type="match status" value="1"/>
</dbReference>
<evidence type="ECO:0000313" key="5">
    <source>
        <dbReference type="Proteomes" id="UP000029050"/>
    </source>
</evidence>